<feature type="transmembrane region" description="Helical" evidence="1">
    <location>
        <begin position="5"/>
        <end position="26"/>
    </location>
</feature>
<dbReference type="RefSeq" id="WP_135500425.1">
    <property type="nucleotide sequence ID" value="NZ_CP181055.1"/>
</dbReference>
<name>A0A7W8CSI7_9BACL</name>
<organism evidence="2 3">
    <name type="scientific">Planococcus koreensis</name>
    <dbReference type="NCBI Taxonomy" id="112331"/>
    <lineage>
        <taxon>Bacteria</taxon>
        <taxon>Bacillati</taxon>
        <taxon>Bacillota</taxon>
        <taxon>Bacilli</taxon>
        <taxon>Bacillales</taxon>
        <taxon>Caryophanaceae</taxon>
        <taxon>Planococcus</taxon>
    </lineage>
</organism>
<accession>A0A7W8CSI7</accession>
<keyword evidence="3" id="KW-1185">Reference proteome</keyword>
<proteinExistence type="predicted"/>
<evidence type="ECO:0000313" key="3">
    <source>
        <dbReference type="Proteomes" id="UP000525923"/>
    </source>
</evidence>
<evidence type="ECO:0000313" key="2">
    <source>
        <dbReference type="EMBL" id="MBB5179195.1"/>
    </source>
</evidence>
<keyword evidence="1" id="KW-0812">Transmembrane</keyword>
<dbReference type="Proteomes" id="UP000525923">
    <property type="component" value="Unassembled WGS sequence"/>
</dbReference>
<comment type="caution">
    <text evidence="2">The sequence shown here is derived from an EMBL/GenBank/DDBJ whole genome shotgun (WGS) entry which is preliminary data.</text>
</comment>
<dbReference type="EMBL" id="JACHHE010000001">
    <property type="protein sequence ID" value="MBB5179195.1"/>
    <property type="molecule type" value="Genomic_DNA"/>
</dbReference>
<sequence length="287" mass="32598">MLRKIIVLFAVAFFMVLIMFTGMMFMTNTTEIYSQGDIKLEIEKPAFFTLAEPDADGKRNITLFSLPLGSYTLTERQLDNGTTIVFDHLENTSWLPFVVSMNTAGIGDPDVRSWNTEPVMRTTDPEYGNDPTSRPYGIIAMDSTEILQGNIYVSRNLKLGNGDPVKELRHEIAEFTIEEGKLLKNFWLPPKHQAESWFMLSPQPFFSTPQDEEAWISHAAQNPRERLNWLTPQGPMMKIPLTDDLRTEMAYSASPDTAEAIAEEWQESSPAVYFESILLNAEATKQQ</sequence>
<keyword evidence="1" id="KW-0472">Membrane</keyword>
<dbReference type="OrthoDB" id="2428871at2"/>
<reference evidence="2 3" key="1">
    <citation type="submission" date="2020-08" db="EMBL/GenBank/DDBJ databases">
        <title>Genomic Encyclopedia of Type Strains, Phase IV (KMG-IV): sequencing the most valuable type-strain genomes for metagenomic binning, comparative biology and taxonomic classification.</title>
        <authorList>
            <person name="Goeker M."/>
        </authorList>
    </citation>
    <scope>NUCLEOTIDE SEQUENCE [LARGE SCALE GENOMIC DNA]</scope>
    <source>
        <strain evidence="2 3">DSM 15895</strain>
    </source>
</reference>
<dbReference type="AlphaFoldDB" id="A0A7W8CSI7"/>
<evidence type="ECO:0000256" key="1">
    <source>
        <dbReference type="SAM" id="Phobius"/>
    </source>
</evidence>
<keyword evidence="1" id="KW-1133">Transmembrane helix</keyword>
<protein>
    <submittedName>
        <fullName evidence="2">Uncharacterized protein</fullName>
    </submittedName>
</protein>
<gene>
    <name evidence="2" type="ORF">HNQ44_000617</name>
</gene>